<keyword evidence="6" id="KW-0812">Transmembrane</keyword>
<protein>
    <recommendedName>
        <fullName evidence="10">Type II secretion system protein L</fullName>
        <shortName evidence="10">T2SS protein L</shortName>
    </recommendedName>
</protein>
<dbReference type="RefSeq" id="WP_058495709.1">
    <property type="nucleotide sequence ID" value="NZ_CAAAIU010000002.1"/>
</dbReference>
<evidence type="ECO:0000256" key="1">
    <source>
        <dbReference type="ARBA" id="ARBA00004377"/>
    </source>
</evidence>
<accession>A0A0W0SWP6</accession>
<dbReference type="Proteomes" id="UP000054736">
    <property type="component" value="Unassembled WGS sequence"/>
</dbReference>
<dbReference type="SUPFAM" id="SSF53067">
    <property type="entry name" value="Actin-like ATPase domain"/>
    <property type="match status" value="1"/>
</dbReference>
<gene>
    <name evidence="13" type="ORF">Ldro_1413</name>
</gene>
<dbReference type="OrthoDB" id="7011844at2"/>
<reference evidence="13 14" key="1">
    <citation type="submission" date="2015-11" db="EMBL/GenBank/DDBJ databases">
        <title>Genomic analysis of 38 Legionella species identifies large and diverse effector repertoires.</title>
        <authorList>
            <person name="Burstein D."/>
            <person name="Amaro F."/>
            <person name="Zusman T."/>
            <person name="Lifshitz Z."/>
            <person name="Cohen O."/>
            <person name="Gilbert J.A."/>
            <person name="Pupko T."/>
            <person name="Shuman H.A."/>
            <person name="Segal G."/>
        </authorList>
    </citation>
    <scope>NUCLEOTIDE SEQUENCE [LARGE SCALE GENOMIC DNA]</scope>
    <source>
        <strain evidence="13 14">ATCC 700990</strain>
    </source>
</reference>
<dbReference type="GO" id="GO:0005886">
    <property type="term" value="C:plasma membrane"/>
    <property type="evidence" value="ECO:0007669"/>
    <property type="project" value="UniProtKB-SubCell"/>
</dbReference>
<name>A0A0W0SWP6_9GAMM</name>
<keyword evidence="14" id="KW-1185">Reference proteome</keyword>
<comment type="caution">
    <text evidence="13">The sequence shown here is derived from an EMBL/GenBank/DDBJ whole genome shotgun (WGS) entry which is preliminary data.</text>
</comment>
<sequence length="385" mass="44510">MTTCFLFTQHLNENNCLSLRLDAKGQIDAPLAQRDFAEIKTLQTNAQTYIVASSRHFSLHQIELPWLPDRKARAAIPFALEERLAQNVDTLQFAFDRNYYQAGRYLVVVGDKNYLKELISFFDEHQINFDNLTLDWFALKPQEIAMMDSFLLINDDSFQGALSPDLMPFYLDKWTKEQTIYCFSDSDKSQLKPTEAQLIEQEESSYTWLAQRLSTTRPLNLCQGELQHDGSQSKTKRLYQAAFGMCMLWLLSVLAVNAMKIYFLNKDLNEVNEKTAVIYREFFPQSHQVISPKFRISQLLKSNQNNSDFTFWTLLDKLTKTVKENPITIEQLRFQNKTLLVTLATKNFESLAGFQAALEKEKVKVKQTQASTLNQQVVSTLELTL</sequence>
<evidence type="ECO:0000256" key="2">
    <source>
        <dbReference type="ARBA" id="ARBA00005318"/>
    </source>
</evidence>
<dbReference type="PATRIC" id="fig|1212489.4.peg.1494"/>
<dbReference type="GO" id="GO:0015628">
    <property type="term" value="P:protein secretion by the type II secretion system"/>
    <property type="evidence" value="ECO:0007669"/>
    <property type="project" value="InterPro"/>
</dbReference>
<dbReference type="NCBIfam" id="TIGR01709">
    <property type="entry name" value="typeII_sec_gspL"/>
    <property type="match status" value="1"/>
</dbReference>
<feature type="domain" description="GspL periplasmic" evidence="12">
    <location>
        <begin position="240"/>
        <end position="383"/>
    </location>
</feature>
<dbReference type="Gene3D" id="3.30.420.380">
    <property type="match status" value="1"/>
</dbReference>
<comment type="subcellular location">
    <subcellularLocation>
        <location evidence="1">Cell inner membrane</location>
        <topology evidence="1">Single-pass membrane protein</topology>
    </subcellularLocation>
</comment>
<dbReference type="InterPro" id="IPR043129">
    <property type="entry name" value="ATPase_NBD"/>
</dbReference>
<dbReference type="AlphaFoldDB" id="A0A0W0SWP6"/>
<dbReference type="Gene3D" id="3.30.1360.100">
    <property type="entry name" value="General secretion pathway protein M, EpsM"/>
    <property type="match status" value="1"/>
</dbReference>
<dbReference type="Pfam" id="PF05134">
    <property type="entry name" value="T2SSL"/>
    <property type="match status" value="1"/>
</dbReference>
<evidence type="ECO:0000313" key="13">
    <source>
        <dbReference type="EMBL" id="KTC87794.1"/>
    </source>
</evidence>
<evidence type="ECO:0000259" key="11">
    <source>
        <dbReference type="Pfam" id="PF05134"/>
    </source>
</evidence>
<dbReference type="CDD" id="cd24017">
    <property type="entry name" value="ASKHA_T2SSL_N"/>
    <property type="match status" value="1"/>
</dbReference>
<evidence type="ECO:0000256" key="10">
    <source>
        <dbReference type="PIRNR" id="PIRNR015761"/>
    </source>
</evidence>
<dbReference type="GO" id="GO:0009276">
    <property type="term" value="C:Gram-negative-bacterium-type cell wall"/>
    <property type="evidence" value="ECO:0007669"/>
    <property type="project" value="InterPro"/>
</dbReference>
<keyword evidence="8" id="KW-1133">Transmembrane helix</keyword>
<comment type="similarity">
    <text evidence="2 10">Belongs to the GSP L family.</text>
</comment>
<evidence type="ECO:0000256" key="3">
    <source>
        <dbReference type="ARBA" id="ARBA00022448"/>
    </source>
</evidence>
<dbReference type="Gene3D" id="3.30.420.370">
    <property type="match status" value="1"/>
</dbReference>
<evidence type="ECO:0000256" key="9">
    <source>
        <dbReference type="ARBA" id="ARBA00023136"/>
    </source>
</evidence>
<keyword evidence="9" id="KW-0472">Membrane</keyword>
<dbReference type="STRING" id="1212489.Ldro_1413"/>
<evidence type="ECO:0000256" key="4">
    <source>
        <dbReference type="ARBA" id="ARBA00022475"/>
    </source>
</evidence>
<keyword evidence="4" id="KW-1003">Cell membrane</keyword>
<organism evidence="13 14">
    <name type="scientific">Legionella drozanskii LLAP-1</name>
    <dbReference type="NCBI Taxonomy" id="1212489"/>
    <lineage>
        <taxon>Bacteria</taxon>
        <taxon>Pseudomonadati</taxon>
        <taxon>Pseudomonadota</taxon>
        <taxon>Gammaproteobacteria</taxon>
        <taxon>Legionellales</taxon>
        <taxon>Legionellaceae</taxon>
        <taxon>Legionella</taxon>
    </lineage>
</organism>
<evidence type="ECO:0000313" key="14">
    <source>
        <dbReference type="Proteomes" id="UP000054736"/>
    </source>
</evidence>
<dbReference type="InterPro" id="IPR025691">
    <property type="entry name" value="GspL_pp_dom"/>
</dbReference>
<dbReference type="PIRSF" id="PIRSF015761">
    <property type="entry name" value="Protein_L"/>
    <property type="match status" value="1"/>
</dbReference>
<keyword evidence="3 10" id="KW-0813">Transport</keyword>
<evidence type="ECO:0000256" key="5">
    <source>
        <dbReference type="ARBA" id="ARBA00022519"/>
    </source>
</evidence>
<feature type="domain" description="GspL cytoplasmic actin-ATPase-like" evidence="11">
    <location>
        <begin position="39"/>
        <end position="226"/>
    </location>
</feature>
<dbReference type="InterPro" id="IPR024230">
    <property type="entry name" value="GspL_cyto_dom"/>
</dbReference>
<comment type="function">
    <text evidence="10">Inner membrane component of the type II secretion system required for the energy-dependent secretion of extracellular factors such as proteases and toxins from the periplasm.</text>
</comment>
<evidence type="ECO:0000256" key="7">
    <source>
        <dbReference type="ARBA" id="ARBA00022927"/>
    </source>
</evidence>
<dbReference type="EMBL" id="LNXY01000020">
    <property type="protein sequence ID" value="KTC87794.1"/>
    <property type="molecule type" value="Genomic_DNA"/>
</dbReference>
<evidence type="ECO:0000259" key="12">
    <source>
        <dbReference type="Pfam" id="PF12693"/>
    </source>
</evidence>
<proteinExistence type="inferred from homology"/>
<keyword evidence="5" id="KW-0997">Cell inner membrane</keyword>
<dbReference type="InterPro" id="IPR007812">
    <property type="entry name" value="T2SS_protein-GspL"/>
</dbReference>
<dbReference type="GO" id="GO:0015627">
    <property type="term" value="C:type II protein secretion system complex"/>
    <property type="evidence" value="ECO:0007669"/>
    <property type="project" value="InterPro"/>
</dbReference>
<keyword evidence="7 10" id="KW-0653">Protein transport</keyword>
<evidence type="ECO:0000256" key="8">
    <source>
        <dbReference type="ARBA" id="ARBA00022989"/>
    </source>
</evidence>
<evidence type="ECO:0000256" key="6">
    <source>
        <dbReference type="ARBA" id="ARBA00022692"/>
    </source>
</evidence>
<dbReference type="Pfam" id="PF12693">
    <property type="entry name" value="GspL_C"/>
    <property type="match status" value="1"/>
</dbReference>